<dbReference type="GO" id="GO:0005634">
    <property type="term" value="C:nucleus"/>
    <property type="evidence" value="ECO:0007669"/>
    <property type="project" value="UniProtKB-SubCell"/>
</dbReference>
<organism evidence="11 12">
    <name type="scientific">Paraphaeosphaeria minitans</name>
    <dbReference type="NCBI Taxonomy" id="565426"/>
    <lineage>
        <taxon>Eukaryota</taxon>
        <taxon>Fungi</taxon>
        <taxon>Dikarya</taxon>
        <taxon>Ascomycota</taxon>
        <taxon>Pezizomycotina</taxon>
        <taxon>Dothideomycetes</taxon>
        <taxon>Pleosporomycetidae</taxon>
        <taxon>Pleosporales</taxon>
        <taxon>Massarineae</taxon>
        <taxon>Didymosphaeriaceae</taxon>
        <taxon>Paraphaeosphaeria</taxon>
    </lineage>
</organism>
<dbReference type="Gene3D" id="3.30.160.60">
    <property type="entry name" value="Classic Zinc Finger"/>
    <property type="match status" value="3"/>
</dbReference>
<keyword evidence="7" id="KW-0539">Nucleus</keyword>
<feature type="region of interest" description="Disordered" evidence="9">
    <location>
        <begin position="415"/>
        <end position="439"/>
    </location>
</feature>
<dbReference type="Proteomes" id="UP000756921">
    <property type="component" value="Unassembled WGS sequence"/>
</dbReference>
<feature type="region of interest" description="Disordered" evidence="9">
    <location>
        <begin position="266"/>
        <end position="329"/>
    </location>
</feature>
<evidence type="ECO:0000256" key="5">
    <source>
        <dbReference type="ARBA" id="ARBA00023015"/>
    </source>
</evidence>
<reference evidence="11" key="1">
    <citation type="journal article" date="2020" name="Mol. Plant Microbe Interact.">
        <title>Genome Sequence of the Biocontrol Agent Coniothyrium minitans strain Conio (IMI 134523).</title>
        <authorList>
            <person name="Patel D."/>
            <person name="Shittu T.A."/>
            <person name="Baroncelli R."/>
            <person name="Muthumeenakshi S."/>
            <person name="Osborne T.H."/>
            <person name="Janganan T.K."/>
            <person name="Sreenivasaprasad S."/>
        </authorList>
    </citation>
    <scope>NUCLEOTIDE SEQUENCE</scope>
    <source>
        <strain evidence="11">Conio</strain>
    </source>
</reference>
<evidence type="ECO:0000256" key="9">
    <source>
        <dbReference type="SAM" id="MobiDB-lite"/>
    </source>
</evidence>
<dbReference type="PANTHER" id="PTHR46179">
    <property type="entry name" value="ZINC FINGER PROTEIN"/>
    <property type="match status" value="1"/>
</dbReference>
<dbReference type="OrthoDB" id="3801065at2759"/>
<dbReference type="InterPro" id="IPR036236">
    <property type="entry name" value="Znf_C2H2_sf"/>
</dbReference>
<keyword evidence="4" id="KW-0862">Zinc</keyword>
<evidence type="ECO:0000256" key="2">
    <source>
        <dbReference type="ARBA" id="ARBA00022723"/>
    </source>
</evidence>
<accession>A0A9P6KRS9</accession>
<dbReference type="InterPro" id="IPR051061">
    <property type="entry name" value="Zinc_finger_trans_reg"/>
</dbReference>
<dbReference type="PANTHER" id="PTHR46179:SF13">
    <property type="entry name" value="C2H2-TYPE DOMAIN-CONTAINING PROTEIN"/>
    <property type="match status" value="1"/>
</dbReference>
<feature type="domain" description="C2H2-type" evidence="10">
    <location>
        <begin position="337"/>
        <end position="367"/>
    </location>
</feature>
<evidence type="ECO:0000256" key="6">
    <source>
        <dbReference type="ARBA" id="ARBA00023163"/>
    </source>
</evidence>
<keyword evidence="5" id="KW-0805">Transcription regulation</keyword>
<evidence type="ECO:0000256" key="3">
    <source>
        <dbReference type="ARBA" id="ARBA00022771"/>
    </source>
</evidence>
<dbReference type="AlphaFoldDB" id="A0A9P6KRS9"/>
<protein>
    <submittedName>
        <fullName evidence="11">Glis family zinc finger 1</fullName>
    </submittedName>
</protein>
<feature type="region of interest" description="Disordered" evidence="9">
    <location>
        <begin position="1"/>
        <end position="22"/>
    </location>
</feature>
<feature type="compositionally biased region" description="Basic and acidic residues" evidence="9">
    <location>
        <begin position="266"/>
        <end position="280"/>
    </location>
</feature>
<keyword evidence="12" id="KW-1185">Reference proteome</keyword>
<evidence type="ECO:0000313" key="11">
    <source>
        <dbReference type="EMBL" id="KAF9737123.1"/>
    </source>
</evidence>
<sequence>MLPHQLSHQLSREENLAESLDQSSATRDVFSAVSPSPHYSTDCIPSLSYQFSDLPVLGLNSHVVDYSNMVDTRILDTDSPWTPLGVTAFEDMDRLSLSTFDPLGDWEPHFTMPGLTDHPNRDLNFSPTLFKAVPPSTSSIHTEPFYPASAPTPHRGWDSLTPQPYSLDFSDNTSQAFNFSVGDEMYSMSSRSLMPETIPEMPRRSETWSASTGKPARIRCQEGDCNKDFTLRKDLKRHIRAIHDRKTWECEYPDCSRASRGFSRKDKLVSHMRTHSEARRSGSQTEYSKHRVSTTTDAPTKDYTARDYDTTPHKIHIRSDLQEEDDRSSRYRESKSYICTASGCGRYFIKQHDLARHERTMHTEQNPRSGYRCTFKDCSKRDKIFNRLDNFKIHLREQHKLDDVQPFVERSSRMNAESHGNAPFDVTTPEAFSKKMQLG</sequence>
<evidence type="ECO:0000259" key="10">
    <source>
        <dbReference type="PROSITE" id="PS50157"/>
    </source>
</evidence>
<dbReference type="PROSITE" id="PS50157">
    <property type="entry name" value="ZINC_FINGER_C2H2_2"/>
    <property type="match status" value="3"/>
</dbReference>
<evidence type="ECO:0000256" key="1">
    <source>
        <dbReference type="ARBA" id="ARBA00004123"/>
    </source>
</evidence>
<proteinExistence type="predicted"/>
<name>A0A9P6KRS9_9PLEO</name>
<gene>
    <name evidence="11" type="ORF">PMIN01_04902</name>
</gene>
<keyword evidence="3 8" id="KW-0863">Zinc-finger</keyword>
<feature type="domain" description="C2H2-type" evidence="10">
    <location>
        <begin position="218"/>
        <end position="248"/>
    </location>
</feature>
<dbReference type="GO" id="GO:0008270">
    <property type="term" value="F:zinc ion binding"/>
    <property type="evidence" value="ECO:0007669"/>
    <property type="project" value="UniProtKB-KW"/>
</dbReference>
<evidence type="ECO:0000256" key="7">
    <source>
        <dbReference type="ARBA" id="ARBA00023242"/>
    </source>
</evidence>
<keyword evidence="2" id="KW-0479">Metal-binding</keyword>
<feature type="compositionally biased region" description="Basic and acidic residues" evidence="9">
    <location>
        <begin position="299"/>
        <end position="329"/>
    </location>
</feature>
<evidence type="ECO:0000256" key="4">
    <source>
        <dbReference type="ARBA" id="ARBA00022833"/>
    </source>
</evidence>
<dbReference type="InterPro" id="IPR013087">
    <property type="entry name" value="Znf_C2H2_type"/>
</dbReference>
<comment type="caution">
    <text evidence="11">The sequence shown here is derived from an EMBL/GenBank/DDBJ whole genome shotgun (WGS) entry which is preliminary data.</text>
</comment>
<dbReference type="SUPFAM" id="SSF57667">
    <property type="entry name" value="beta-beta-alpha zinc fingers"/>
    <property type="match status" value="2"/>
</dbReference>
<dbReference type="GO" id="GO:0006357">
    <property type="term" value="P:regulation of transcription by RNA polymerase II"/>
    <property type="evidence" value="ECO:0007669"/>
    <property type="project" value="TreeGrafter"/>
</dbReference>
<feature type="domain" description="C2H2-type" evidence="10">
    <location>
        <begin position="253"/>
        <end position="280"/>
    </location>
</feature>
<dbReference type="PROSITE" id="PS00028">
    <property type="entry name" value="ZINC_FINGER_C2H2_1"/>
    <property type="match status" value="2"/>
</dbReference>
<comment type="subcellular location">
    <subcellularLocation>
        <location evidence="1">Nucleus</location>
    </subcellularLocation>
</comment>
<dbReference type="Pfam" id="PF00096">
    <property type="entry name" value="zf-C2H2"/>
    <property type="match status" value="2"/>
</dbReference>
<keyword evidence="6" id="KW-0804">Transcription</keyword>
<evidence type="ECO:0000256" key="8">
    <source>
        <dbReference type="PROSITE-ProRule" id="PRU00042"/>
    </source>
</evidence>
<dbReference type="SMART" id="SM00355">
    <property type="entry name" value="ZnF_C2H2"/>
    <property type="match status" value="4"/>
</dbReference>
<dbReference type="EMBL" id="WJXW01000004">
    <property type="protein sequence ID" value="KAF9737123.1"/>
    <property type="molecule type" value="Genomic_DNA"/>
</dbReference>
<evidence type="ECO:0000313" key="12">
    <source>
        <dbReference type="Proteomes" id="UP000756921"/>
    </source>
</evidence>